<organism evidence="3 4">
    <name type="scientific">Lupinus luteus</name>
    <name type="common">European yellow lupine</name>
    <dbReference type="NCBI Taxonomy" id="3873"/>
    <lineage>
        <taxon>Eukaryota</taxon>
        <taxon>Viridiplantae</taxon>
        <taxon>Streptophyta</taxon>
        <taxon>Embryophyta</taxon>
        <taxon>Tracheophyta</taxon>
        <taxon>Spermatophyta</taxon>
        <taxon>Magnoliopsida</taxon>
        <taxon>eudicotyledons</taxon>
        <taxon>Gunneridae</taxon>
        <taxon>Pentapetalae</taxon>
        <taxon>rosids</taxon>
        <taxon>fabids</taxon>
        <taxon>Fabales</taxon>
        <taxon>Fabaceae</taxon>
        <taxon>Papilionoideae</taxon>
        <taxon>50 kb inversion clade</taxon>
        <taxon>genistoids sensu lato</taxon>
        <taxon>core genistoids</taxon>
        <taxon>Genisteae</taxon>
        <taxon>Lupinus</taxon>
    </lineage>
</organism>
<proteinExistence type="predicted"/>
<gene>
    <name evidence="3" type="ORF">LLUT_LOCUS4014</name>
</gene>
<name>A0AAV1W1B0_LUPLU</name>
<evidence type="ECO:0000313" key="4">
    <source>
        <dbReference type="Proteomes" id="UP001497480"/>
    </source>
</evidence>
<keyword evidence="1" id="KW-0472">Membrane</keyword>
<evidence type="ECO:0000256" key="2">
    <source>
        <dbReference type="SAM" id="SignalP"/>
    </source>
</evidence>
<keyword evidence="2" id="KW-0732">Signal</keyword>
<keyword evidence="1" id="KW-1133">Transmembrane helix</keyword>
<sequence>MAHNIRKSTAMIFLMVLVVGLLFGAEVTAQEVLAPAPAPAPEKDTGAGSSVTYSGAFVCFSLLLSSLSLLHH</sequence>
<dbReference type="AlphaFoldDB" id="A0AAV1W1B0"/>
<reference evidence="3 4" key="1">
    <citation type="submission" date="2024-03" db="EMBL/GenBank/DDBJ databases">
        <authorList>
            <person name="Martinez-Hernandez J."/>
        </authorList>
    </citation>
    <scope>NUCLEOTIDE SEQUENCE [LARGE SCALE GENOMIC DNA]</scope>
</reference>
<protein>
    <submittedName>
        <fullName evidence="3">Uncharacterized protein</fullName>
    </submittedName>
</protein>
<dbReference type="PANTHER" id="PTHR33659:SF10">
    <property type="match status" value="1"/>
</dbReference>
<keyword evidence="4" id="KW-1185">Reference proteome</keyword>
<feature type="transmembrane region" description="Helical" evidence="1">
    <location>
        <begin position="53"/>
        <end position="70"/>
    </location>
</feature>
<dbReference type="PANTHER" id="PTHR33659">
    <property type="entry name" value="PROTEIN, PUTATIVE-RELATED-RELATED"/>
    <property type="match status" value="1"/>
</dbReference>
<dbReference type="Proteomes" id="UP001497480">
    <property type="component" value="Unassembled WGS sequence"/>
</dbReference>
<evidence type="ECO:0000256" key="1">
    <source>
        <dbReference type="SAM" id="Phobius"/>
    </source>
</evidence>
<evidence type="ECO:0000313" key="3">
    <source>
        <dbReference type="EMBL" id="CAL0302954.1"/>
    </source>
</evidence>
<keyword evidence="1" id="KW-0812">Transmembrane</keyword>
<accession>A0AAV1W1B0</accession>
<dbReference type="EMBL" id="CAXHTB010000003">
    <property type="protein sequence ID" value="CAL0302954.1"/>
    <property type="molecule type" value="Genomic_DNA"/>
</dbReference>
<comment type="caution">
    <text evidence="3">The sequence shown here is derived from an EMBL/GenBank/DDBJ whole genome shotgun (WGS) entry which is preliminary data.</text>
</comment>
<feature type="chain" id="PRO_5043572913" evidence="2">
    <location>
        <begin position="30"/>
        <end position="72"/>
    </location>
</feature>
<feature type="signal peptide" evidence="2">
    <location>
        <begin position="1"/>
        <end position="29"/>
    </location>
</feature>